<dbReference type="InterPro" id="IPR001763">
    <property type="entry name" value="Rhodanese-like_dom"/>
</dbReference>
<dbReference type="OMA" id="KPNAPRQ"/>
<dbReference type="SMART" id="SM00195">
    <property type="entry name" value="DSPc"/>
    <property type="match status" value="1"/>
</dbReference>
<dbReference type="Pfam" id="PF00498">
    <property type="entry name" value="FHA"/>
    <property type="match status" value="1"/>
</dbReference>
<dbReference type="InterPro" id="IPR036873">
    <property type="entry name" value="Rhodanese-like_dom_sf"/>
</dbReference>
<evidence type="ECO:0000313" key="10">
    <source>
        <dbReference type="Proteomes" id="UP000825935"/>
    </source>
</evidence>
<dbReference type="EC" id="3.1.3.48" evidence="2"/>
<dbReference type="CDD" id="cd00060">
    <property type="entry name" value="FHA"/>
    <property type="match status" value="1"/>
</dbReference>
<dbReference type="PROSITE" id="PS50056">
    <property type="entry name" value="TYR_PHOSPHATASE_2"/>
    <property type="match status" value="1"/>
</dbReference>
<dbReference type="InterPro" id="IPR016130">
    <property type="entry name" value="Tyr_Pase_AS"/>
</dbReference>
<dbReference type="Proteomes" id="UP000825935">
    <property type="component" value="Chromosome 3"/>
</dbReference>
<evidence type="ECO:0000259" key="7">
    <source>
        <dbReference type="PROSITE" id="PS50056"/>
    </source>
</evidence>
<dbReference type="Gene3D" id="3.90.190.10">
    <property type="entry name" value="Protein tyrosine phosphatase superfamily"/>
    <property type="match status" value="1"/>
</dbReference>
<dbReference type="PANTHER" id="PTHR10159:SF519">
    <property type="entry name" value="DUAL SPECIFICITY PROTEIN PHOSPHATASE MPK3"/>
    <property type="match status" value="1"/>
</dbReference>
<dbReference type="GO" id="GO:0008330">
    <property type="term" value="F:protein tyrosine/threonine phosphatase activity"/>
    <property type="evidence" value="ECO:0007669"/>
    <property type="project" value="TreeGrafter"/>
</dbReference>
<dbReference type="SMART" id="SM00240">
    <property type="entry name" value="FHA"/>
    <property type="match status" value="1"/>
</dbReference>
<dbReference type="GO" id="GO:0005737">
    <property type="term" value="C:cytoplasm"/>
    <property type="evidence" value="ECO:0007669"/>
    <property type="project" value="TreeGrafter"/>
</dbReference>
<feature type="domain" description="Tyrosine-protein phosphatase" evidence="6">
    <location>
        <begin position="136"/>
        <end position="277"/>
    </location>
</feature>
<gene>
    <name evidence="9" type="ORF">KP509_03G012200</name>
</gene>
<comment type="caution">
    <text evidence="9">The sequence shown here is derived from an EMBL/GenBank/DDBJ whole genome shotgun (WGS) entry which is preliminary data.</text>
</comment>
<dbReference type="Gene3D" id="3.40.250.10">
    <property type="entry name" value="Rhodanese-like domain"/>
    <property type="match status" value="1"/>
</dbReference>
<name>A0A8T2UX77_CERRI</name>
<dbReference type="SUPFAM" id="SSF52799">
    <property type="entry name" value="(Phosphotyrosine protein) phosphatases II"/>
    <property type="match status" value="1"/>
</dbReference>
<dbReference type="InterPro" id="IPR000387">
    <property type="entry name" value="Tyr_Pase_dom"/>
</dbReference>
<dbReference type="GO" id="GO:0043409">
    <property type="term" value="P:negative regulation of MAPK cascade"/>
    <property type="evidence" value="ECO:0007669"/>
    <property type="project" value="TreeGrafter"/>
</dbReference>
<dbReference type="Pfam" id="PF00782">
    <property type="entry name" value="DSPc"/>
    <property type="match status" value="1"/>
</dbReference>
<protein>
    <recommendedName>
        <fullName evidence="2">protein-tyrosine-phosphatase</fullName>
        <ecNumber evidence="2">3.1.3.48</ecNumber>
    </recommendedName>
</protein>
<proteinExistence type="inferred from homology"/>
<keyword evidence="10" id="KW-1185">Reference proteome</keyword>
<dbReference type="AlphaFoldDB" id="A0A8T2UX77"/>
<keyword evidence="3" id="KW-0378">Hydrolase</keyword>
<dbReference type="Gene3D" id="2.60.200.20">
    <property type="match status" value="1"/>
</dbReference>
<dbReference type="OrthoDB" id="10252009at2759"/>
<dbReference type="EMBL" id="CM035408">
    <property type="protein sequence ID" value="KAH7440821.1"/>
    <property type="molecule type" value="Genomic_DNA"/>
</dbReference>
<dbReference type="PROSITE" id="PS50206">
    <property type="entry name" value="RHODANESE_3"/>
    <property type="match status" value="1"/>
</dbReference>
<dbReference type="InterPro" id="IPR000340">
    <property type="entry name" value="Dual-sp_phosphatase_cat-dom"/>
</dbReference>
<dbReference type="PANTHER" id="PTHR10159">
    <property type="entry name" value="DUAL SPECIFICITY PROTEIN PHOSPHATASE"/>
    <property type="match status" value="1"/>
</dbReference>
<feature type="domain" description="FHA" evidence="5">
    <location>
        <begin position="314"/>
        <end position="364"/>
    </location>
</feature>
<dbReference type="PROSITE" id="PS00383">
    <property type="entry name" value="TYR_PHOSPHATASE_1"/>
    <property type="match status" value="1"/>
</dbReference>
<feature type="domain" description="Rhodanese" evidence="8">
    <location>
        <begin position="11"/>
        <end position="39"/>
    </location>
</feature>
<organism evidence="9 10">
    <name type="scientific">Ceratopteris richardii</name>
    <name type="common">Triangle waterfern</name>
    <dbReference type="NCBI Taxonomy" id="49495"/>
    <lineage>
        <taxon>Eukaryota</taxon>
        <taxon>Viridiplantae</taxon>
        <taxon>Streptophyta</taxon>
        <taxon>Embryophyta</taxon>
        <taxon>Tracheophyta</taxon>
        <taxon>Polypodiopsida</taxon>
        <taxon>Polypodiidae</taxon>
        <taxon>Polypodiales</taxon>
        <taxon>Pteridineae</taxon>
        <taxon>Pteridaceae</taxon>
        <taxon>Parkerioideae</taxon>
        <taxon>Ceratopteris</taxon>
    </lineage>
</organism>
<evidence type="ECO:0000259" key="5">
    <source>
        <dbReference type="PROSITE" id="PS50006"/>
    </source>
</evidence>
<dbReference type="GO" id="GO:0017017">
    <property type="term" value="F:MAP kinase tyrosine/serine/threonine phosphatase activity"/>
    <property type="evidence" value="ECO:0007669"/>
    <property type="project" value="TreeGrafter"/>
</dbReference>
<evidence type="ECO:0000259" key="6">
    <source>
        <dbReference type="PROSITE" id="PS50054"/>
    </source>
</evidence>
<dbReference type="InterPro" id="IPR029021">
    <property type="entry name" value="Prot-tyrosine_phosphatase-like"/>
</dbReference>
<sequence length="394" mass="44172">MAWKGFNMLMDKQRVLVLDARPPHVFAASHIRSSVCVELQGRMLTRLAGPGPPTWSSNCWWDRNVLLVVGPPSRKRKAPDTMASHPIFSFLKEEGLVRSLHLLEPNEDEDDGFTSFANAYPFLVTKSMKATRIESYPTEIIPGLLFLGDMSHATSYDRLRELQISHVLSIHTEPLKLPKSFVHMYIELEDAPSADIAQHFQQTYEFIEAAKCAQKRVLIHCGAGASRSATVCAAYLMRTKHWGLNDALNFLRDQRSKVNPNPGFVSALHEYSDLLRTERVNVHIQTGPSSSLWHLDVLKKADLIGSLLLDKESISFGRSADCTVILDHMSISRKHAVLTKQENGEFLLVDNQSTHGTFINGKMLKLATILKRGDEVQFGGSSRSYVLCDKNSCL</sequence>
<keyword evidence="4" id="KW-0904">Protein phosphatase</keyword>
<evidence type="ECO:0000313" key="9">
    <source>
        <dbReference type="EMBL" id="KAH7440821.1"/>
    </source>
</evidence>
<dbReference type="SUPFAM" id="SSF49879">
    <property type="entry name" value="SMAD/FHA domain"/>
    <property type="match status" value="1"/>
</dbReference>
<dbReference type="CDD" id="cd14498">
    <property type="entry name" value="DSP"/>
    <property type="match status" value="1"/>
</dbReference>
<dbReference type="GO" id="GO:0033550">
    <property type="term" value="F:MAP kinase tyrosine phosphatase activity"/>
    <property type="evidence" value="ECO:0007669"/>
    <property type="project" value="TreeGrafter"/>
</dbReference>
<dbReference type="PROSITE" id="PS50006">
    <property type="entry name" value="FHA_DOMAIN"/>
    <property type="match status" value="1"/>
</dbReference>
<comment type="similarity">
    <text evidence="1">Belongs to the protein-tyrosine phosphatase family. Non-receptor class dual specificity subfamily.</text>
</comment>
<evidence type="ECO:0000256" key="3">
    <source>
        <dbReference type="ARBA" id="ARBA00022801"/>
    </source>
</evidence>
<dbReference type="InterPro" id="IPR008984">
    <property type="entry name" value="SMAD_FHA_dom_sf"/>
</dbReference>
<evidence type="ECO:0000256" key="1">
    <source>
        <dbReference type="ARBA" id="ARBA00008601"/>
    </source>
</evidence>
<evidence type="ECO:0000256" key="2">
    <source>
        <dbReference type="ARBA" id="ARBA00013064"/>
    </source>
</evidence>
<feature type="domain" description="Tyrosine specific protein phosphatases" evidence="7">
    <location>
        <begin position="198"/>
        <end position="255"/>
    </location>
</feature>
<dbReference type="InterPro" id="IPR000253">
    <property type="entry name" value="FHA_dom"/>
</dbReference>
<dbReference type="SUPFAM" id="SSF52821">
    <property type="entry name" value="Rhodanese/Cell cycle control phosphatase"/>
    <property type="match status" value="1"/>
</dbReference>
<evidence type="ECO:0000259" key="8">
    <source>
        <dbReference type="PROSITE" id="PS50206"/>
    </source>
</evidence>
<dbReference type="InterPro" id="IPR020422">
    <property type="entry name" value="TYR_PHOSPHATASE_DUAL_dom"/>
</dbReference>
<evidence type="ECO:0000256" key="4">
    <source>
        <dbReference type="ARBA" id="ARBA00022912"/>
    </source>
</evidence>
<accession>A0A8T2UX77</accession>
<reference evidence="9" key="1">
    <citation type="submission" date="2021-08" db="EMBL/GenBank/DDBJ databases">
        <title>WGS assembly of Ceratopteris richardii.</title>
        <authorList>
            <person name="Marchant D.B."/>
            <person name="Chen G."/>
            <person name="Jenkins J."/>
            <person name="Shu S."/>
            <person name="Leebens-Mack J."/>
            <person name="Grimwood J."/>
            <person name="Schmutz J."/>
            <person name="Soltis P."/>
            <person name="Soltis D."/>
            <person name="Chen Z.-H."/>
        </authorList>
    </citation>
    <scope>NUCLEOTIDE SEQUENCE</scope>
    <source>
        <strain evidence="9">Whitten #5841</strain>
        <tissue evidence="9">Leaf</tissue>
    </source>
</reference>
<dbReference type="PROSITE" id="PS50054">
    <property type="entry name" value="TYR_PHOSPHATASE_DUAL"/>
    <property type="match status" value="1"/>
</dbReference>